<protein>
    <submittedName>
        <fullName evidence="3">NAD(P)/FAD-dependent oxidoreductase</fullName>
    </submittedName>
</protein>
<feature type="domain" description="BFD-like [2Fe-2S]-binding" evidence="2">
    <location>
        <begin position="395"/>
        <end position="447"/>
    </location>
</feature>
<evidence type="ECO:0000259" key="1">
    <source>
        <dbReference type="Pfam" id="PF01266"/>
    </source>
</evidence>
<evidence type="ECO:0000313" key="4">
    <source>
        <dbReference type="Proteomes" id="UP001430804"/>
    </source>
</evidence>
<comment type="caution">
    <text evidence="3">The sequence shown here is derived from an EMBL/GenBank/DDBJ whole genome shotgun (WGS) entry which is preliminary data.</text>
</comment>
<proteinExistence type="predicted"/>
<dbReference type="Pfam" id="PF01266">
    <property type="entry name" value="DAO"/>
    <property type="match status" value="1"/>
</dbReference>
<organism evidence="3 4">
    <name type="scientific">Pseudohoeflea coraliihabitans</name>
    <dbReference type="NCBI Taxonomy" id="2860393"/>
    <lineage>
        <taxon>Bacteria</taxon>
        <taxon>Pseudomonadati</taxon>
        <taxon>Pseudomonadota</taxon>
        <taxon>Alphaproteobacteria</taxon>
        <taxon>Hyphomicrobiales</taxon>
        <taxon>Rhizobiaceae</taxon>
        <taxon>Pseudohoeflea</taxon>
    </lineage>
</organism>
<dbReference type="InterPro" id="IPR007419">
    <property type="entry name" value="BFD-like_2Fe2S-bd_dom"/>
</dbReference>
<evidence type="ECO:0000259" key="2">
    <source>
        <dbReference type="Pfam" id="PF04324"/>
    </source>
</evidence>
<feature type="domain" description="FAD dependent oxidoreductase" evidence="1">
    <location>
        <begin position="11"/>
        <end position="359"/>
    </location>
</feature>
<sequence length="461" mass="49829">MTPPANPVSCDVAIIGAGIVGCAIARQLTLDGLRVVVLEKALDVLDGASKGNSAILHTGFDAPPGSLEQRCMAAGYRDYFDVAAELGLPILRSGAMVLAWTEEQLAALPDLIAKAHDNGVTDVTPLTRKQIVSREPNLSDAVLGGFEIPGEYLIDPWATAHAYLLQALSNGARLMRGTEVLSGRFDQSWLLETSQGEIKAGHVVNCAGLYGDIVDQRLLGHKSFAIRPRKGQFIVFDKAASDLVSATILPVPTETTKGVVICRTIFGNVLVGPTAEEQDSRTDAATDRQTLLALKSKGVAMLPGLERCEITAAYAGLRPASEHKDYQIRHHDKQACVTVGAIRSTGLSAALGIARHVATLLGIASRPLDAPRTIRADRLSDYHRRDWQEPDHGGIVCHCELVTRREIEQVLDGPMPPATLQGLKRRTRVTMGRCQGFYCTAELAEITEERLQRTIGCDHER</sequence>
<dbReference type="PANTHER" id="PTHR42720:SF1">
    <property type="entry name" value="GLYCEROL 3-PHOSPHATE OXIDASE"/>
    <property type="match status" value="1"/>
</dbReference>
<dbReference type="EMBL" id="JAHWQX010000003">
    <property type="protein sequence ID" value="MBW3098321.1"/>
    <property type="molecule type" value="Genomic_DNA"/>
</dbReference>
<gene>
    <name evidence="3" type="ORF">KY465_13630</name>
</gene>
<name>A0ABS6WQU7_9HYPH</name>
<reference evidence="3" key="1">
    <citation type="submission" date="2021-07" db="EMBL/GenBank/DDBJ databases">
        <title>Pseudohoeflea marina sp. nov. a polyhydroxyalcanoate-producing bacterium.</title>
        <authorList>
            <person name="Zheng W."/>
            <person name="Yu S."/>
            <person name="Huang Y."/>
        </authorList>
    </citation>
    <scope>NUCLEOTIDE SEQUENCE</scope>
    <source>
        <strain evidence="3">DP4N28-3</strain>
    </source>
</reference>
<dbReference type="InterPro" id="IPR006076">
    <property type="entry name" value="FAD-dep_OxRdtase"/>
</dbReference>
<dbReference type="PANTHER" id="PTHR42720">
    <property type="entry name" value="GLYCEROL-3-PHOSPHATE DEHYDROGENASE"/>
    <property type="match status" value="1"/>
</dbReference>
<dbReference type="Pfam" id="PF04324">
    <property type="entry name" value="Fer2_BFD"/>
    <property type="match status" value="1"/>
</dbReference>
<dbReference type="InterPro" id="IPR052745">
    <property type="entry name" value="G3P_Oxidase/Oxidoreductase"/>
</dbReference>
<keyword evidence="4" id="KW-1185">Reference proteome</keyword>
<dbReference type="RefSeq" id="WP_219202252.1">
    <property type="nucleotide sequence ID" value="NZ_JAHWQX010000003.1"/>
</dbReference>
<accession>A0ABS6WQU7</accession>
<evidence type="ECO:0000313" key="3">
    <source>
        <dbReference type="EMBL" id="MBW3098321.1"/>
    </source>
</evidence>
<dbReference type="CDD" id="cd19946">
    <property type="entry name" value="GlpA-like_Fer2_BFD-like"/>
    <property type="match status" value="1"/>
</dbReference>
<dbReference type="Proteomes" id="UP001430804">
    <property type="component" value="Unassembled WGS sequence"/>
</dbReference>